<gene>
    <name evidence="2" type="ORF">PVAP13_5NG584501</name>
</gene>
<accession>A0A8T0S817</accession>
<comment type="caution">
    <text evidence="2">The sequence shown here is derived from an EMBL/GenBank/DDBJ whole genome shotgun (WGS) entry which is preliminary data.</text>
</comment>
<dbReference type="AlphaFoldDB" id="A0A8T0S817"/>
<keyword evidence="3" id="KW-1185">Reference proteome</keyword>
<evidence type="ECO:0000313" key="2">
    <source>
        <dbReference type="EMBL" id="KAG2592876.1"/>
    </source>
</evidence>
<proteinExistence type="predicted"/>
<organism evidence="2 3">
    <name type="scientific">Panicum virgatum</name>
    <name type="common">Blackwell switchgrass</name>
    <dbReference type="NCBI Taxonomy" id="38727"/>
    <lineage>
        <taxon>Eukaryota</taxon>
        <taxon>Viridiplantae</taxon>
        <taxon>Streptophyta</taxon>
        <taxon>Embryophyta</taxon>
        <taxon>Tracheophyta</taxon>
        <taxon>Spermatophyta</taxon>
        <taxon>Magnoliopsida</taxon>
        <taxon>Liliopsida</taxon>
        <taxon>Poales</taxon>
        <taxon>Poaceae</taxon>
        <taxon>PACMAD clade</taxon>
        <taxon>Panicoideae</taxon>
        <taxon>Panicodae</taxon>
        <taxon>Paniceae</taxon>
        <taxon>Panicinae</taxon>
        <taxon>Panicum</taxon>
        <taxon>Panicum sect. Hiantes</taxon>
    </lineage>
</organism>
<evidence type="ECO:0000313" key="3">
    <source>
        <dbReference type="Proteomes" id="UP000823388"/>
    </source>
</evidence>
<dbReference type="Proteomes" id="UP000823388">
    <property type="component" value="Chromosome 5N"/>
</dbReference>
<feature type="region of interest" description="Disordered" evidence="1">
    <location>
        <begin position="56"/>
        <end position="102"/>
    </location>
</feature>
<dbReference type="EMBL" id="CM029046">
    <property type="protein sequence ID" value="KAG2592876.1"/>
    <property type="molecule type" value="Genomic_DNA"/>
</dbReference>
<feature type="compositionally biased region" description="Basic and acidic residues" evidence="1">
    <location>
        <begin position="71"/>
        <end position="83"/>
    </location>
</feature>
<protein>
    <submittedName>
        <fullName evidence="2">Uncharacterized protein</fullName>
    </submittedName>
</protein>
<sequence>MMVKFVSIKASLGVRFPAGIPAFSPGRRPAWKLHPGLILPLFGSSFVGAAYPDPCDFPGGSSPPRGSGRGFLERRRERIDHGGHRCSSVQALSSRFRPGTTAPPLRLGAAAFRICT</sequence>
<evidence type="ECO:0000256" key="1">
    <source>
        <dbReference type="SAM" id="MobiDB-lite"/>
    </source>
</evidence>
<name>A0A8T0S817_PANVG</name>
<reference evidence="2" key="1">
    <citation type="submission" date="2020-05" db="EMBL/GenBank/DDBJ databases">
        <title>WGS assembly of Panicum virgatum.</title>
        <authorList>
            <person name="Lovell J.T."/>
            <person name="Jenkins J."/>
            <person name="Shu S."/>
            <person name="Juenger T.E."/>
            <person name="Schmutz J."/>
        </authorList>
    </citation>
    <scope>NUCLEOTIDE SEQUENCE</scope>
    <source>
        <strain evidence="2">AP13</strain>
    </source>
</reference>